<evidence type="ECO:0000313" key="8">
    <source>
        <dbReference type="Proteomes" id="UP000077115"/>
    </source>
</evidence>
<evidence type="ECO:0000259" key="5">
    <source>
        <dbReference type="Pfam" id="PF08161"/>
    </source>
</evidence>
<sequence>MDISGIFSKVRGHASSGLENQRQVAVLLAAIEQTIQEQNEPLVPLAYFGALMTVVDQQQKSLDSIDGDSDSAHILTASMYLLAMVFPKIPTNVLRLKFSQIADALVGLLESQDDQAPLVRSTIACLEYLLCAQDNTMWTSNDTCKRIFENLLFLTIDARPKVRRVAADVVRKLIQSVHSPAMYHPATCRTIEFCTQLLAEFLESSTGFGSSKAATERSEAEEKVLSAFMFLKSAVPVFASQANADKVYQKLDKLCVALLAIPAKSSSVGNIVLTQWVFQIFDALLGGISEESDGEMSKSHTTLGLPLLIMVVKRLLELSPYENDAALTPAWLNIIADGFQCLSDTVCDYELNADKNTDPVLIEFCSLEYPELVSTLFNRIFSSMLGGSAVKPAILQRATILLSVLINQAISNSMIDKAVQGEKDGSLLIILNTLNSSLSNIHFRDQWGYILLIAASMLERVGRSYPQLTAPTLTAMFAFRDDRAYIDSFPYKEELNRAIYAGIQSLGMGTFASFIPLNIENEFPDQPRRPYLLSSFHEAMQSPLSFSKWDPTQIMSAHTIEYFLLHLFPLAVRMLEKAGSLWTESRQLEAKLHETLGIQIFELLPLICGLIVPDIETYFGKLASHLGKLLQEDPEVSFPNLPSKHDFRPIVCESLQNLISTFTELAKTFVPSDMVDPDEDATVDSTFNAETHAKATAVIKKITVYSSRFLSTLCNNYTSIHPNAMAAGKAKGQALQVFHERSIQQYEKTIRSFLLIADKKTIQEYFMNIVKLLLEKQTELQMLESNGPNVNIEQLRMYAILDLMMLMIPFLPSDEQNQEDSPLQIVFKVLIGQLKDTDSTVQKKTYNALYLVLQAIPPSATQQRELFTQLFDDSVISNVTSGTRRSRTRVIQYLCETIVEKRMLLEVIPESLPEVILATKEVSEKSRNAAYSCLVSFGQQMLQQSGDESTSSFDTLGSSFRKELDSGVVDSDNEDMDATDRDIQHQATVSLKEYFLMVVAGLAATTSHMQSAAIASLGRLLFEFSEVVPQSLASDLVKTVLIAMQSKNKEVLKSALGFIKVAVVCLPQEMLEDDLEEICVGILEHSKDHKSHFRAKVRHIFERLIRKFSFEAIEGFVPESDKKLVNNIRKRRERLKKQKAEAGSGQRGDAADIDASHEPNGGKKDIVLAKSKGFDHVVNGSDSELGTDSEDDEAYIPQQYRDETRHIKSSGTLIKETNEDDIVDFLDRNVVRKVSAAPLRKGGRNGLNAQTSGKASSHEFKTNASGRLILNEEESEDEGANVNAEARQDYYKQSLESETAFVRTQDGRIKFVNKRKHDDDDDTATSGAATHGQGATKNVGSRWSGGRNMRNKKKNTIDPNAINHMLGRQYKAKHAQGDVKKEGHADPHAYIPLSGHVVGNMRKSTKLDDSFKGILKAAQKGTNYGESKRKQQNGENGGKIFSRSKANKRHK</sequence>
<comment type="subcellular location">
    <subcellularLocation>
        <location evidence="1">Nucleus</location>
    </subcellularLocation>
</comment>
<proteinExistence type="inferred from homology"/>
<organism evidence="7 8">
    <name type="scientific">Batrachochytrium dendrobatidis (strain JEL423)</name>
    <dbReference type="NCBI Taxonomy" id="403673"/>
    <lineage>
        <taxon>Eukaryota</taxon>
        <taxon>Fungi</taxon>
        <taxon>Fungi incertae sedis</taxon>
        <taxon>Chytridiomycota</taxon>
        <taxon>Chytridiomycota incertae sedis</taxon>
        <taxon>Chytridiomycetes</taxon>
        <taxon>Rhizophydiales</taxon>
        <taxon>Rhizophydiales incertae sedis</taxon>
        <taxon>Batrachochytrium</taxon>
    </lineage>
</organism>
<feature type="domain" description="RRP12 HEAT" evidence="5">
    <location>
        <begin position="391"/>
        <end position="719"/>
    </location>
</feature>
<dbReference type="PANTHER" id="PTHR48287:SF1">
    <property type="entry name" value="ARM REPEAT SUPERFAMILY PROTEIN"/>
    <property type="match status" value="1"/>
</dbReference>
<dbReference type="InterPro" id="IPR057860">
    <property type="entry name" value="HEAT_RRP12_N"/>
</dbReference>
<feature type="compositionally biased region" description="Basic and acidic residues" evidence="4">
    <location>
        <begin position="1154"/>
        <end position="1164"/>
    </location>
</feature>
<evidence type="ECO:0000256" key="3">
    <source>
        <dbReference type="ARBA" id="ARBA00023242"/>
    </source>
</evidence>
<accession>A0A177W9A6</accession>
<dbReference type="EMBL" id="DS022300">
    <property type="protein sequence ID" value="OAJ36613.1"/>
    <property type="molecule type" value="Genomic_DNA"/>
</dbReference>
<feature type="domain" description="RRP12 N-terminal HEAT" evidence="6">
    <location>
        <begin position="14"/>
        <end position="254"/>
    </location>
</feature>
<dbReference type="InterPro" id="IPR011989">
    <property type="entry name" value="ARM-like"/>
</dbReference>
<dbReference type="InterPro" id="IPR012978">
    <property type="entry name" value="HEAT_RRP12"/>
</dbReference>
<dbReference type="InterPro" id="IPR052087">
    <property type="entry name" value="RRP12"/>
</dbReference>
<comment type="similarity">
    <text evidence="2">Belongs to the RRP12 family.</text>
</comment>
<dbReference type="VEuPathDB" id="FungiDB:BDEG_20771"/>
<evidence type="ECO:0000259" key="6">
    <source>
        <dbReference type="Pfam" id="PF25772"/>
    </source>
</evidence>
<keyword evidence="3" id="KW-0539">Nucleus</keyword>
<dbReference type="Proteomes" id="UP000077115">
    <property type="component" value="Unassembled WGS sequence"/>
</dbReference>
<feature type="compositionally biased region" description="Polar residues" evidence="4">
    <location>
        <begin position="1324"/>
        <end position="1341"/>
    </location>
</feature>
<reference evidence="7 8" key="2">
    <citation type="submission" date="2016-05" db="EMBL/GenBank/DDBJ databases">
        <title>Lineage-specific infection strategies underlie the spectrum of fungal disease in amphibians.</title>
        <authorList>
            <person name="Cuomo C.A."/>
            <person name="Farrer R.A."/>
            <person name="James T."/>
            <person name="Longcore J."/>
            <person name="Birren B."/>
        </authorList>
    </citation>
    <scope>NUCLEOTIDE SEQUENCE [LARGE SCALE GENOMIC DNA]</scope>
    <source>
        <strain evidence="7 8">JEL423</strain>
    </source>
</reference>
<dbReference type="Gene3D" id="1.25.10.10">
    <property type="entry name" value="Leucine-rich Repeat Variant"/>
    <property type="match status" value="2"/>
</dbReference>
<name>A0A177W9A6_BATDL</name>
<dbReference type="Pfam" id="PF25772">
    <property type="entry name" value="HEAT_RRP12_N"/>
    <property type="match status" value="1"/>
</dbReference>
<dbReference type="SUPFAM" id="SSF48371">
    <property type="entry name" value="ARM repeat"/>
    <property type="match status" value="1"/>
</dbReference>
<evidence type="ECO:0000256" key="1">
    <source>
        <dbReference type="ARBA" id="ARBA00004123"/>
    </source>
</evidence>
<dbReference type="PANTHER" id="PTHR48287">
    <property type="entry name" value="ARM REPEAT SUPERFAMILY PROTEIN"/>
    <property type="match status" value="1"/>
</dbReference>
<feature type="region of interest" description="Disordered" evidence="4">
    <location>
        <begin position="1313"/>
        <end position="1361"/>
    </location>
</feature>
<evidence type="ECO:0000256" key="4">
    <source>
        <dbReference type="SAM" id="MobiDB-lite"/>
    </source>
</evidence>
<evidence type="ECO:0000256" key="2">
    <source>
        <dbReference type="ARBA" id="ARBA00007690"/>
    </source>
</evidence>
<dbReference type="eggNOG" id="KOG1248">
    <property type="taxonomic scope" value="Eukaryota"/>
</dbReference>
<feature type="region of interest" description="Disordered" evidence="4">
    <location>
        <begin position="1135"/>
        <end position="1164"/>
    </location>
</feature>
<dbReference type="STRING" id="403673.A0A177W9A6"/>
<reference evidence="7 8" key="1">
    <citation type="submission" date="2006-10" db="EMBL/GenBank/DDBJ databases">
        <title>The Genome Sequence of Batrachochytrium dendrobatidis JEL423.</title>
        <authorList>
            <consortium name="The Broad Institute Genome Sequencing Platform"/>
            <person name="Birren B."/>
            <person name="Lander E."/>
            <person name="Galagan J."/>
            <person name="Cuomo C."/>
            <person name="Devon K."/>
            <person name="Jaffe D."/>
            <person name="Butler J."/>
            <person name="Alvarez P."/>
            <person name="Gnerre S."/>
            <person name="Grabherr M."/>
            <person name="Kleber M."/>
            <person name="Mauceli E."/>
            <person name="Brockman W."/>
            <person name="Young S."/>
            <person name="LaButti K."/>
            <person name="Sykes S."/>
            <person name="DeCaprio D."/>
            <person name="Crawford M."/>
            <person name="Koehrsen M."/>
            <person name="Engels R."/>
            <person name="Montgomery P."/>
            <person name="Pearson M."/>
            <person name="Howarth C."/>
            <person name="Larson L."/>
            <person name="White J."/>
            <person name="O'Leary S."/>
            <person name="Kodira C."/>
            <person name="Zeng Q."/>
            <person name="Yandava C."/>
            <person name="Alvarado L."/>
            <person name="Longcore J."/>
            <person name="James T."/>
        </authorList>
    </citation>
    <scope>NUCLEOTIDE SEQUENCE [LARGE SCALE GENOMIC DNA]</scope>
    <source>
        <strain evidence="7 8">JEL423</strain>
    </source>
</reference>
<dbReference type="Pfam" id="PF08161">
    <property type="entry name" value="RRP12_HEAT"/>
    <property type="match status" value="1"/>
</dbReference>
<feature type="region of interest" description="Disordered" evidence="4">
    <location>
        <begin position="1240"/>
        <end position="1260"/>
    </location>
</feature>
<dbReference type="GO" id="GO:0005634">
    <property type="term" value="C:nucleus"/>
    <property type="evidence" value="ECO:0007669"/>
    <property type="project" value="UniProtKB-SubCell"/>
</dbReference>
<dbReference type="OrthoDB" id="2192888at2759"/>
<gene>
    <name evidence="7" type="ORF">BDEG_20771</name>
</gene>
<dbReference type="InterPro" id="IPR016024">
    <property type="entry name" value="ARM-type_fold"/>
</dbReference>
<protein>
    <submittedName>
        <fullName evidence="7">Uncharacterized protein</fullName>
    </submittedName>
</protein>
<evidence type="ECO:0000313" key="7">
    <source>
        <dbReference type="EMBL" id="OAJ36613.1"/>
    </source>
</evidence>
<feature type="region of interest" description="Disordered" evidence="4">
    <location>
        <begin position="1419"/>
        <end position="1451"/>
    </location>
</feature>